<dbReference type="EMBL" id="FP929134">
    <property type="protein sequence ID" value="CBX98937.1"/>
    <property type="molecule type" value="Genomic_DNA"/>
</dbReference>
<reference evidence="4" key="1">
    <citation type="journal article" date="2011" name="Nat. Commun.">
        <title>Effector diversification within compartments of the Leptosphaeria maculans genome affected by Repeat-Induced Point mutations.</title>
        <authorList>
            <person name="Rouxel T."/>
            <person name="Grandaubert J."/>
            <person name="Hane J.K."/>
            <person name="Hoede C."/>
            <person name="van de Wouw A.P."/>
            <person name="Couloux A."/>
            <person name="Dominguez V."/>
            <person name="Anthouard V."/>
            <person name="Bally P."/>
            <person name="Bourras S."/>
            <person name="Cozijnsen A.J."/>
            <person name="Ciuffetti L.M."/>
            <person name="Degrave A."/>
            <person name="Dilmaghani A."/>
            <person name="Duret L."/>
            <person name="Fudal I."/>
            <person name="Goodwin S.B."/>
            <person name="Gout L."/>
            <person name="Glaser N."/>
            <person name="Linglin J."/>
            <person name="Kema G.H.J."/>
            <person name="Lapalu N."/>
            <person name="Lawrence C.B."/>
            <person name="May K."/>
            <person name="Meyer M."/>
            <person name="Ollivier B."/>
            <person name="Poulain J."/>
            <person name="Schoch C.L."/>
            <person name="Simon A."/>
            <person name="Spatafora J.W."/>
            <person name="Stachowiak A."/>
            <person name="Turgeon B.G."/>
            <person name="Tyler B.M."/>
            <person name="Vincent D."/>
            <person name="Weissenbach J."/>
            <person name="Amselem J."/>
            <person name="Quesneville H."/>
            <person name="Oliver R.P."/>
            <person name="Wincker P."/>
            <person name="Balesdent M.-H."/>
            <person name="Howlett B.J."/>
        </authorList>
    </citation>
    <scope>NUCLEOTIDE SEQUENCE [LARGE SCALE GENOMIC DNA]</scope>
    <source>
        <strain evidence="4">JN3 / isolate v23.1.3 / race Av1-4-5-6-7-8</strain>
    </source>
</reference>
<dbReference type="CDD" id="cd08948">
    <property type="entry name" value="5beta-POR_like_SDR_a"/>
    <property type="match status" value="1"/>
</dbReference>
<dbReference type="STRING" id="985895.E5A5N9"/>
<organism evidence="4">
    <name type="scientific">Leptosphaeria maculans (strain JN3 / isolate v23.1.3 / race Av1-4-5-6-7-8)</name>
    <name type="common">Blackleg fungus</name>
    <name type="synonym">Phoma lingam</name>
    <dbReference type="NCBI Taxonomy" id="985895"/>
    <lineage>
        <taxon>Eukaryota</taxon>
        <taxon>Fungi</taxon>
        <taxon>Dikarya</taxon>
        <taxon>Ascomycota</taxon>
        <taxon>Pezizomycotina</taxon>
        <taxon>Dothideomycetes</taxon>
        <taxon>Pleosporomycetidae</taxon>
        <taxon>Pleosporales</taxon>
        <taxon>Pleosporineae</taxon>
        <taxon>Leptosphaeriaceae</taxon>
        <taxon>Plenodomus</taxon>
        <taxon>Plenodomus lingam/Leptosphaeria maculans species complex</taxon>
    </lineage>
</organism>
<dbReference type="SUPFAM" id="SSF51735">
    <property type="entry name" value="NAD(P)-binding Rossmann-fold domains"/>
    <property type="match status" value="1"/>
</dbReference>
<accession>E5A5N9</accession>
<dbReference type="OMA" id="RRHENNF"/>
<evidence type="ECO:0000313" key="3">
    <source>
        <dbReference type="EMBL" id="CBX98937.1"/>
    </source>
</evidence>
<keyword evidence="4" id="KW-1185">Reference proteome</keyword>
<gene>
    <name evidence="3" type="ORF">LEMA_P081760.1</name>
</gene>
<dbReference type="OrthoDB" id="1731983at2759"/>
<feature type="domain" description="PRISE-like Rossmann-fold" evidence="2">
    <location>
        <begin position="13"/>
        <end position="317"/>
    </location>
</feature>
<dbReference type="PANTHER" id="PTHR32487:SF8">
    <property type="entry name" value="NAD-DEPENDENT EPIMERASE_DEHYDRATASE DOMAIN-CONTAINING PROTEIN"/>
    <property type="match status" value="1"/>
</dbReference>
<name>E5A5N9_LEPMJ</name>
<dbReference type="eggNOG" id="ENOG502RI8T">
    <property type="taxonomic scope" value="Eukaryota"/>
</dbReference>
<evidence type="ECO:0000259" key="2">
    <source>
        <dbReference type="Pfam" id="PF22917"/>
    </source>
</evidence>
<dbReference type="InterPro" id="IPR036291">
    <property type="entry name" value="NAD(P)-bd_dom_sf"/>
</dbReference>
<proteinExistence type="predicted"/>
<dbReference type="VEuPathDB" id="FungiDB:LEMA_P081760.1"/>
<dbReference type="AlphaFoldDB" id="E5A5N9"/>
<sequence length="409" mass="44751">MSPSKTTPPSPTALVYGATGVTGWGLCKNLLEQQADSASTPTFSRVIGVCKQPAQDLGLFLEDKRFELVDGVDLLQGEDSVVEVLKEVKGIENVTHVFYVANRNSPSDGPDERISFNVKMIQSAVKAAEQLSSNMQVLIMQTSINVYGIFASLMGGTLTCPSPLVESADRTPSPYREMDVHYAQCDELKRLSKGKSWSWFEVRPDAVIGYVPRRHENNFTVSLGLFLATYAHVHGAGAPVRFPGTPESWKCKFSMVSQDQLARFEIHLATHAEGLQSGEAFNVSNGDVLTWSKLWPEAAARFGLRGVGPEGAGEEEGKGEAEGGAKGATGWSWPLGDETTMKKWEEENQVQKGWGGNLSEVCFVNTMRPTVDRILSLDKAKKIGFEARDDTIAAFDKAWALFKKARILP</sequence>
<dbReference type="RefSeq" id="XP_003842416.1">
    <property type="nucleotide sequence ID" value="XM_003842368.1"/>
</dbReference>
<dbReference type="InParanoid" id="E5A5N9"/>
<dbReference type="GeneID" id="13282407"/>
<dbReference type="Gene3D" id="3.40.50.720">
    <property type="entry name" value="NAD(P)-binding Rossmann-like Domain"/>
    <property type="match status" value="1"/>
</dbReference>
<dbReference type="PANTHER" id="PTHR32487">
    <property type="entry name" value="3-OXO-DELTA(4,5)-STEROID 5-BETA-REDUCTASE"/>
    <property type="match status" value="1"/>
</dbReference>
<evidence type="ECO:0000313" key="4">
    <source>
        <dbReference type="Proteomes" id="UP000002668"/>
    </source>
</evidence>
<feature type="region of interest" description="Disordered" evidence="1">
    <location>
        <begin position="306"/>
        <end position="332"/>
    </location>
</feature>
<dbReference type="Proteomes" id="UP000002668">
    <property type="component" value="Genome"/>
</dbReference>
<dbReference type="HOGENOM" id="CLU_030125_2_0_1"/>
<evidence type="ECO:0000256" key="1">
    <source>
        <dbReference type="SAM" id="MobiDB-lite"/>
    </source>
</evidence>
<dbReference type="InterPro" id="IPR055222">
    <property type="entry name" value="PRISE-like_Rossmann-fold"/>
</dbReference>
<protein>
    <submittedName>
        <fullName evidence="3">Similar to NAD-dependent epimerase/dehydratase</fullName>
    </submittedName>
</protein>
<dbReference type="Pfam" id="PF22917">
    <property type="entry name" value="PRISE"/>
    <property type="match status" value="1"/>
</dbReference>
<dbReference type="SMR" id="E5A5N9"/>